<dbReference type="Proteomes" id="UP000800035">
    <property type="component" value="Unassembled WGS sequence"/>
</dbReference>
<dbReference type="EMBL" id="ML977037">
    <property type="protein sequence ID" value="KAF1949479.1"/>
    <property type="molecule type" value="Genomic_DNA"/>
</dbReference>
<protein>
    <submittedName>
        <fullName evidence="1">Uncharacterized protein</fullName>
    </submittedName>
</protein>
<dbReference type="AlphaFoldDB" id="A0A6A5TCM6"/>
<accession>A0A6A5TCM6</accession>
<proteinExistence type="predicted"/>
<name>A0A6A5TCM6_9PLEO</name>
<keyword evidence="2" id="KW-1185">Reference proteome</keyword>
<gene>
    <name evidence="1" type="ORF">CC80DRAFT_497504</name>
</gene>
<evidence type="ECO:0000313" key="2">
    <source>
        <dbReference type="Proteomes" id="UP000800035"/>
    </source>
</evidence>
<organism evidence="1 2">
    <name type="scientific">Byssothecium circinans</name>
    <dbReference type="NCBI Taxonomy" id="147558"/>
    <lineage>
        <taxon>Eukaryota</taxon>
        <taxon>Fungi</taxon>
        <taxon>Dikarya</taxon>
        <taxon>Ascomycota</taxon>
        <taxon>Pezizomycotina</taxon>
        <taxon>Dothideomycetes</taxon>
        <taxon>Pleosporomycetidae</taxon>
        <taxon>Pleosporales</taxon>
        <taxon>Massarineae</taxon>
        <taxon>Massarinaceae</taxon>
        <taxon>Byssothecium</taxon>
    </lineage>
</organism>
<evidence type="ECO:0000313" key="1">
    <source>
        <dbReference type="EMBL" id="KAF1949479.1"/>
    </source>
</evidence>
<reference evidence="1" key="1">
    <citation type="journal article" date="2020" name="Stud. Mycol.">
        <title>101 Dothideomycetes genomes: a test case for predicting lifestyles and emergence of pathogens.</title>
        <authorList>
            <person name="Haridas S."/>
            <person name="Albert R."/>
            <person name="Binder M."/>
            <person name="Bloem J."/>
            <person name="Labutti K."/>
            <person name="Salamov A."/>
            <person name="Andreopoulos B."/>
            <person name="Baker S."/>
            <person name="Barry K."/>
            <person name="Bills G."/>
            <person name="Bluhm B."/>
            <person name="Cannon C."/>
            <person name="Castanera R."/>
            <person name="Culley D."/>
            <person name="Daum C."/>
            <person name="Ezra D."/>
            <person name="Gonzalez J."/>
            <person name="Henrissat B."/>
            <person name="Kuo A."/>
            <person name="Liang C."/>
            <person name="Lipzen A."/>
            <person name="Lutzoni F."/>
            <person name="Magnuson J."/>
            <person name="Mondo S."/>
            <person name="Nolan M."/>
            <person name="Ohm R."/>
            <person name="Pangilinan J."/>
            <person name="Park H.-J."/>
            <person name="Ramirez L."/>
            <person name="Alfaro M."/>
            <person name="Sun H."/>
            <person name="Tritt A."/>
            <person name="Yoshinaga Y."/>
            <person name="Zwiers L.-H."/>
            <person name="Turgeon B."/>
            <person name="Goodwin S."/>
            <person name="Spatafora J."/>
            <person name="Crous P."/>
            <person name="Grigoriev I."/>
        </authorList>
    </citation>
    <scope>NUCLEOTIDE SEQUENCE</scope>
    <source>
        <strain evidence="1">CBS 675.92</strain>
    </source>
</reference>
<sequence length="116" mass="13469">MSTISALLFSSQTGQWTSHTNCAWYDWYSCIFKYPKHQVTREHKYAGARHNDYFGLNIFHQNRKRVQKRTQRMSERDAIADDHVIKAMLSQRCGISKGRLDLGLQKQEGIGVNAHV</sequence>